<dbReference type="Gene3D" id="3.30.70.1520">
    <property type="entry name" value="Heterotetrameric sarcosine oxidase"/>
    <property type="match status" value="1"/>
</dbReference>
<dbReference type="InterPro" id="IPR027266">
    <property type="entry name" value="TrmE/GcvT-like"/>
</dbReference>
<dbReference type="EMBL" id="UINC01148029">
    <property type="protein sequence ID" value="SVD39686.1"/>
    <property type="molecule type" value="Genomic_DNA"/>
</dbReference>
<accession>A0A382UZI7</accession>
<dbReference type="Gene3D" id="3.30.1360.120">
    <property type="entry name" value="Probable tRNA modification gtpase trme, domain 1"/>
    <property type="match status" value="1"/>
</dbReference>
<sequence length="199" mass="23014">MLYREKAINTLPKDYHTIRHSNITFQELPFFEKINLRGDPNNDFILKNSKILGSVLPVAPNTFTHTYTKDKKLKVIWLGPNEWLIVIEYQSEKNDIFSKLQSSNNDKETSVTDVSENRTIIRISGEKLFILLSKFLTLDLDKNLSDQLCCAQTLFAKVPILLVSNNPHEEIPEIDLFINRSHANYIYNLLVDGTKNLDF</sequence>
<dbReference type="AlphaFoldDB" id="A0A382UZI7"/>
<organism evidence="1">
    <name type="scientific">marine metagenome</name>
    <dbReference type="NCBI Taxonomy" id="408172"/>
    <lineage>
        <taxon>unclassified sequences</taxon>
        <taxon>metagenomes</taxon>
        <taxon>ecological metagenomes</taxon>
    </lineage>
</organism>
<dbReference type="SUPFAM" id="SSF103025">
    <property type="entry name" value="Folate-binding domain"/>
    <property type="match status" value="1"/>
</dbReference>
<proteinExistence type="predicted"/>
<reference evidence="1" key="1">
    <citation type="submission" date="2018-05" db="EMBL/GenBank/DDBJ databases">
        <authorList>
            <person name="Lanie J.A."/>
            <person name="Ng W.-L."/>
            <person name="Kazmierczak K.M."/>
            <person name="Andrzejewski T.M."/>
            <person name="Davidsen T.M."/>
            <person name="Wayne K.J."/>
            <person name="Tettelin H."/>
            <person name="Glass J.I."/>
            <person name="Rusch D."/>
            <person name="Podicherti R."/>
            <person name="Tsui H.-C.T."/>
            <person name="Winkler M.E."/>
        </authorList>
    </citation>
    <scope>NUCLEOTIDE SEQUENCE</scope>
</reference>
<gene>
    <name evidence="1" type="ORF">METZ01_LOCUS392540</name>
</gene>
<dbReference type="Pfam" id="PF04268">
    <property type="entry name" value="SoxG"/>
    <property type="match status" value="1"/>
</dbReference>
<name>A0A382UZI7_9ZZZZ</name>
<dbReference type="InterPro" id="IPR007375">
    <property type="entry name" value="SoxG"/>
</dbReference>
<evidence type="ECO:0008006" key="2">
    <source>
        <dbReference type="Google" id="ProtNLM"/>
    </source>
</evidence>
<protein>
    <recommendedName>
        <fullName evidence="2">Sarcosine oxidase subunit gamma</fullName>
    </recommendedName>
</protein>
<evidence type="ECO:0000313" key="1">
    <source>
        <dbReference type="EMBL" id="SVD39686.1"/>
    </source>
</evidence>